<evidence type="ECO:0000313" key="4">
    <source>
        <dbReference type="Proteomes" id="UP000282837"/>
    </source>
</evidence>
<dbReference type="EMBL" id="SACO01000011">
    <property type="protein sequence ID" value="RVU03853.1"/>
    <property type="molecule type" value="Genomic_DNA"/>
</dbReference>
<feature type="domain" description="Ice-binding protein C-terminal" evidence="2">
    <location>
        <begin position="190"/>
        <end position="213"/>
    </location>
</feature>
<gene>
    <name evidence="3" type="ORF">EOE18_13385</name>
</gene>
<reference evidence="3 4" key="1">
    <citation type="submission" date="2019-01" db="EMBL/GenBank/DDBJ databases">
        <authorList>
            <person name="Chen W.-M."/>
        </authorList>
    </citation>
    <scope>NUCLEOTIDE SEQUENCE [LARGE SCALE GENOMIC DNA]</scope>
    <source>
        <strain evidence="3 4">FSY-9</strain>
    </source>
</reference>
<sequence length="229" mass="23501">MKKFAIAIAAAATLFGANAAQAATTLWDNGGPAAASNWCSSSGYSCGGLGWNIYDDFSLTAASTISGFTYNSYYYSGSYNSTNWSIWASNPVTSFAAGPLFSGNSIGTNTATGSRTALTTVTGLNISLASGTYWLGIQNNANGGLTSYITSGQTLLNRASQSTNSGIFYNPSISDAAFTIQGSLTSAVAAVPEPATWALMILGFGVVAHAMRRAKAQAKAQSRGDLALA</sequence>
<dbReference type="RefSeq" id="WP_127710351.1">
    <property type="nucleotide sequence ID" value="NZ_SACO01000011.1"/>
</dbReference>
<keyword evidence="4" id="KW-1185">Reference proteome</keyword>
<dbReference type="OrthoDB" id="7571274at2"/>
<dbReference type="Pfam" id="PF07589">
    <property type="entry name" value="PEP-CTERM"/>
    <property type="match status" value="1"/>
</dbReference>
<feature type="chain" id="PRO_5018704407" evidence="1">
    <location>
        <begin position="23"/>
        <end position="229"/>
    </location>
</feature>
<dbReference type="AlphaFoldDB" id="A0A3S2Y5B1"/>
<keyword evidence="1" id="KW-0732">Signal</keyword>
<evidence type="ECO:0000256" key="1">
    <source>
        <dbReference type="SAM" id="SignalP"/>
    </source>
</evidence>
<organism evidence="3 4">
    <name type="scientific">Novosphingobium umbonatum</name>
    <dbReference type="NCBI Taxonomy" id="1908524"/>
    <lineage>
        <taxon>Bacteria</taxon>
        <taxon>Pseudomonadati</taxon>
        <taxon>Pseudomonadota</taxon>
        <taxon>Alphaproteobacteria</taxon>
        <taxon>Sphingomonadales</taxon>
        <taxon>Sphingomonadaceae</taxon>
        <taxon>Novosphingobium</taxon>
    </lineage>
</organism>
<dbReference type="Proteomes" id="UP000282837">
    <property type="component" value="Unassembled WGS sequence"/>
</dbReference>
<name>A0A3S2Y5B1_9SPHN</name>
<evidence type="ECO:0000313" key="3">
    <source>
        <dbReference type="EMBL" id="RVU03853.1"/>
    </source>
</evidence>
<feature type="signal peptide" evidence="1">
    <location>
        <begin position="1"/>
        <end position="22"/>
    </location>
</feature>
<dbReference type="NCBIfam" id="TIGR02595">
    <property type="entry name" value="PEP_CTERM"/>
    <property type="match status" value="1"/>
</dbReference>
<comment type="caution">
    <text evidence="3">The sequence shown here is derived from an EMBL/GenBank/DDBJ whole genome shotgun (WGS) entry which is preliminary data.</text>
</comment>
<accession>A0A3S2Y5B1</accession>
<evidence type="ECO:0000259" key="2">
    <source>
        <dbReference type="Pfam" id="PF07589"/>
    </source>
</evidence>
<dbReference type="NCBIfam" id="NF035944">
    <property type="entry name" value="PEPxxWA-CTERM"/>
    <property type="match status" value="1"/>
</dbReference>
<dbReference type="InterPro" id="IPR013424">
    <property type="entry name" value="Ice-binding_C"/>
</dbReference>
<protein>
    <submittedName>
        <fullName evidence="3">PEP-CTERM sorting domain-containing protein</fullName>
    </submittedName>
</protein>
<proteinExistence type="predicted"/>